<reference evidence="3 4" key="1">
    <citation type="submission" date="2020-09" db="EMBL/GenBank/DDBJ databases">
        <title>novel species in genus Nocardioides.</title>
        <authorList>
            <person name="Zhang G."/>
        </authorList>
    </citation>
    <scope>NUCLEOTIDE SEQUENCE [LARGE SCALE GENOMIC DNA]</scope>
    <source>
        <strain evidence="3 4">19197</strain>
    </source>
</reference>
<proteinExistence type="predicted"/>
<feature type="domain" description="TadE-like" evidence="2">
    <location>
        <begin position="15"/>
        <end position="57"/>
    </location>
</feature>
<evidence type="ECO:0000313" key="4">
    <source>
        <dbReference type="Proteomes" id="UP000649289"/>
    </source>
</evidence>
<keyword evidence="4" id="KW-1185">Reference proteome</keyword>
<sequence>MRDAVRRRARTGERGAAVVDFVLILLVLLPLVLGILQLALVLHVRNTLASAASEGARHAAVAGSSAPAGQAKTQELISGALSRQFVRSVSVRPALVGGAPGYVAVVEADVDVLGLGGPRIHVRVAGHAVAEVEVAP</sequence>
<organism evidence="3 4">
    <name type="scientific">Nocardioides hwasunensis</name>
    <dbReference type="NCBI Taxonomy" id="397258"/>
    <lineage>
        <taxon>Bacteria</taxon>
        <taxon>Bacillati</taxon>
        <taxon>Actinomycetota</taxon>
        <taxon>Actinomycetes</taxon>
        <taxon>Propionibacteriales</taxon>
        <taxon>Nocardioidaceae</taxon>
        <taxon>Nocardioides</taxon>
    </lineage>
</organism>
<dbReference type="Proteomes" id="UP000649289">
    <property type="component" value="Unassembled WGS sequence"/>
</dbReference>
<comment type="caution">
    <text evidence="3">The sequence shown here is derived from an EMBL/GenBank/DDBJ whole genome shotgun (WGS) entry which is preliminary data.</text>
</comment>
<dbReference type="EMBL" id="JACXYY010000004">
    <property type="protein sequence ID" value="MBD3914961.1"/>
    <property type="molecule type" value="Genomic_DNA"/>
</dbReference>
<evidence type="ECO:0000256" key="1">
    <source>
        <dbReference type="SAM" id="Phobius"/>
    </source>
</evidence>
<dbReference type="InterPro" id="IPR012495">
    <property type="entry name" value="TadE-like_dom"/>
</dbReference>
<evidence type="ECO:0000259" key="2">
    <source>
        <dbReference type="Pfam" id="PF07811"/>
    </source>
</evidence>
<name>A0ABR8MIS3_9ACTN</name>
<protein>
    <submittedName>
        <fullName evidence="3">Pilus assembly protein</fullName>
    </submittedName>
</protein>
<keyword evidence="1" id="KW-0472">Membrane</keyword>
<keyword evidence="1" id="KW-1133">Transmembrane helix</keyword>
<feature type="transmembrane region" description="Helical" evidence="1">
    <location>
        <begin position="21"/>
        <end position="44"/>
    </location>
</feature>
<accession>A0ABR8MIS3</accession>
<dbReference type="Pfam" id="PF07811">
    <property type="entry name" value="TadE"/>
    <property type="match status" value="1"/>
</dbReference>
<evidence type="ECO:0000313" key="3">
    <source>
        <dbReference type="EMBL" id="MBD3914961.1"/>
    </source>
</evidence>
<gene>
    <name evidence="3" type="ORF">IEZ25_10085</name>
</gene>
<keyword evidence="1" id="KW-0812">Transmembrane</keyword>